<dbReference type="EMBL" id="BGZK01000125">
    <property type="protein sequence ID" value="GBP21129.1"/>
    <property type="molecule type" value="Genomic_DNA"/>
</dbReference>
<accession>A0A4C1U4A5</accession>
<organism evidence="2 3">
    <name type="scientific">Eumeta variegata</name>
    <name type="common">Bagworm moth</name>
    <name type="synonym">Eumeta japonica</name>
    <dbReference type="NCBI Taxonomy" id="151549"/>
    <lineage>
        <taxon>Eukaryota</taxon>
        <taxon>Metazoa</taxon>
        <taxon>Ecdysozoa</taxon>
        <taxon>Arthropoda</taxon>
        <taxon>Hexapoda</taxon>
        <taxon>Insecta</taxon>
        <taxon>Pterygota</taxon>
        <taxon>Neoptera</taxon>
        <taxon>Endopterygota</taxon>
        <taxon>Lepidoptera</taxon>
        <taxon>Glossata</taxon>
        <taxon>Ditrysia</taxon>
        <taxon>Tineoidea</taxon>
        <taxon>Psychidae</taxon>
        <taxon>Oiketicinae</taxon>
        <taxon>Eumeta</taxon>
    </lineage>
</organism>
<comment type="caution">
    <text evidence="2">The sequence shown here is derived from an EMBL/GenBank/DDBJ whole genome shotgun (WGS) entry which is preliminary data.</text>
</comment>
<protein>
    <submittedName>
        <fullName evidence="2">Uncharacterized protein</fullName>
    </submittedName>
</protein>
<evidence type="ECO:0000313" key="3">
    <source>
        <dbReference type="Proteomes" id="UP000299102"/>
    </source>
</evidence>
<dbReference type="Proteomes" id="UP000299102">
    <property type="component" value="Unassembled WGS sequence"/>
</dbReference>
<sequence>MMSMYPLTTPLDLQLSREIFKFGPLKWSDHHWTVEVVSPTRRRPGMRQHKSSVPHLYPQKKECGKSANERQRTHTVADTHSGQTYGSDALDNLNSRECDRFREYLRQIVMPSRSRPTPTRANAGRPARVCATEHARRAPDTATEARGMEAADRWRMLPRLLLLDAWIA</sequence>
<dbReference type="AlphaFoldDB" id="A0A4C1U4A5"/>
<evidence type="ECO:0000313" key="2">
    <source>
        <dbReference type="EMBL" id="GBP21129.1"/>
    </source>
</evidence>
<keyword evidence="3" id="KW-1185">Reference proteome</keyword>
<reference evidence="2 3" key="1">
    <citation type="journal article" date="2019" name="Commun. Biol.">
        <title>The bagworm genome reveals a unique fibroin gene that provides high tensile strength.</title>
        <authorList>
            <person name="Kono N."/>
            <person name="Nakamura H."/>
            <person name="Ohtoshi R."/>
            <person name="Tomita M."/>
            <person name="Numata K."/>
            <person name="Arakawa K."/>
        </authorList>
    </citation>
    <scope>NUCLEOTIDE SEQUENCE [LARGE SCALE GENOMIC DNA]</scope>
</reference>
<evidence type="ECO:0000256" key="1">
    <source>
        <dbReference type="SAM" id="MobiDB-lite"/>
    </source>
</evidence>
<proteinExistence type="predicted"/>
<gene>
    <name evidence="2" type="ORF">EVAR_11160_1</name>
</gene>
<feature type="region of interest" description="Disordered" evidence="1">
    <location>
        <begin position="113"/>
        <end position="146"/>
    </location>
</feature>
<name>A0A4C1U4A5_EUMVA</name>